<dbReference type="AlphaFoldDB" id="E3MPV9"/>
<organism evidence="3">
    <name type="scientific">Caenorhabditis remanei</name>
    <name type="common">Caenorhabditis vulgaris</name>
    <dbReference type="NCBI Taxonomy" id="31234"/>
    <lineage>
        <taxon>Eukaryota</taxon>
        <taxon>Metazoa</taxon>
        <taxon>Ecdysozoa</taxon>
        <taxon>Nematoda</taxon>
        <taxon>Chromadorea</taxon>
        <taxon>Rhabditida</taxon>
        <taxon>Rhabditina</taxon>
        <taxon>Rhabditomorpha</taxon>
        <taxon>Rhabditoidea</taxon>
        <taxon>Rhabditidae</taxon>
        <taxon>Peloderinae</taxon>
        <taxon>Caenorhabditis</taxon>
    </lineage>
</organism>
<name>E3MPV9_CAERE</name>
<proteinExistence type="predicted"/>
<keyword evidence="3" id="KW-1185">Reference proteome</keyword>
<evidence type="ECO:0000256" key="1">
    <source>
        <dbReference type="SAM" id="MobiDB-lite"/>
    </source>
</evidence>
<dbReference type="EMBL" id="DS268464">
    <property type="protein sequence ID" value="EFP06732.1"/>
    <property type="molecule type" value="Genomic_DNA"/>
</dbReference>
<gene>
    <name evidence="2" type="ORF">CRE_12034</name>
</gene>
<sequence>MSPSTKSASTTSQQAKKKTLSLAQIKYVIALHNSSMNKQKSISESTAKIASLQKYTVNKNYILQLRVHMLKIRKAMADKKQEAPSVTAPALQESTEQPIIQPNPMKASPIPIRRRSLAPLSPLCQ</sequence>
<dbReference type="HOGENOM" id="CLU_1994746_0_0_1"/>
<dbReference type="Proteomes" id="UP000008281">
    <property type="component" value="Unassembled WGS sequence"/>
</dbReference>
<evidence type="ECO:0000313" key="2">
    <source>
        <dbReference type="EMBL" id="EFP06732.1"/>
    </source>
</evidence>
<accession>E3MPV9</accession>
<dbReference type="GeneID" id="9813526"/>
<dbReference type="CTD" id="9813526"/>
<reference evidence="2" key="1">
    <citation type="submission" date="2007-07" db="EMBL/GenBank/DDBJ databases">
        <title>PCAP assembly of the Caenorhabditis remanei genome.</title>
        <authorList>
            <consortium name="The Caenorhabditis remanei Sequencing Consortium"/>
            <person name="Wilson R.K."/>
        </authorList>
    </citation>
    <scope>NUCLEOTIDE SEQUENCE [LARGE SCALE GENOMIC DNA]</scope>
    <source>
        <strain evidence="2">PB4641</strain>
    </source>
</reference>
<dbReference type="RefSeq" id="XP_003101869.2">
    <property type="nucleotide sequence ID" value="XM_003101821.2"/>
</dbReference>
<dbReference type="KEGG" id="crq:GCK72_004184"/>
<protein>
    <submittedName>
        <fullName evidence="2">Uncharacterized protein</fullName>
    </submittedName>
</protein>
<feature type="region of interest" description="Disordered" evidence="1">
    <location>
        <begin position="78"/>
        <end position="125"/>
    </location>
</feature>
<evidence type="ECO:0000313" key="3">
    <source>
        <dbReference type="Proteomes" id="UP000008281"/>
    </source>
</evidence>